<feature type="compositionally biased region" description="Low complexity" evidence="1">
    <location>
        <begin position="267"/>
        <end position="283"/>
    </location>
</feature>
<dbReference type="EMBL" id="BDIP01003690">
    <property type="protein sequence ID" value="GIQ88012.1"/>
    <property type="molecule type" value="Genomic_DNA"/>
</dbReference>
<evidence type="ECO:0000313" key="2">
    <source>
        <dbReference type="EMBL" id="GIQ88012.1"/>
    </source>
</evidence>
<organism evidence="2 3">
    <name type="scientific">Kipferlia bialata</name>
    <dbReference type="NCBI Taxonomy" id="797122"/>
    <lineage>
        <taxon>Eukaryota</taxon>
        <taxon>Metamonada</taxon>
        <taxon>Carpediemonas-like organisms</taxon>
        <taxon>Kipferlia</taxon>
    </lineage>
</organism>
<accession>A0A9K3D4W8</accession>
<dbReference type="Proteomes" id="UP000265618">
    <property type="component" value="Unassembled WGS sequence"/>
</dbReference>
<keyword evidence="3" id="KW-1185">Reference proteome</keyword>
<protein>
    <submittedName>
        <fullName evidence="2">Uncharacterized protein</fullName>
    </submittedName>
</protein>
<feature type="non-terminal residue" evidence="2">
    <location>
        <position position="1"/>
    </location>
</feature>
<reference evidence="2 3" key="1">
    <citation type="journal article" date="2018" name="PLoS ONE">
        <title>The draft genome of Kipferlia bialata reveals reductive genome evolution in fornicate parasites.</title>
        <authorList>
            <person name="Tanifuji G."/>
            <person name="Takabayashi S."/>
            <person name="Kume K."/>
            <person name="Takagi M."/>
            <person name="Nakayama T."/>
            <person name="Kamikawa R."/>
            <person name="Inagaki Y."/>
            <person name="Hashimoto T."/>
        </authorList>
    </citation>
    <scope>NUCLEOTIDE SEQUENCE [LARGE SCALE GENOMIC DNA]</scope>
    <source>
        <strain evidence="2">NY0173</strain>
    </source>
</reference>
<evidence type="ECO:0000313" key="3">
    <source>
        <dbReference type="Proteomes" id="UP000265618"/>
    </source>
</evidence>
<sequence length="416" mass="44411">FDPAIPSALTYANSMGSMEMSRGMPLLTTTLSDLSKSDPIDPMATPDMSPQTVDTDISPVFMALAGHPQPRPAPASPLAMAIPQRDPNRMMYMARNNSLPASPNDSEGVPNDSGLSELIRRKKRDNSPRHLLGIARGVSVGGVPRSPAKWERDLGVGLRHRRSSIGQADRERPGYERERHAALLSDVSVPSDLSESDGIPYLGFPGMLGGHTHVLDSSSSDMCDVSSGPSQSDSGSDSSSDTHKGRGRGREREDSAPVSMHLSIPADCTTSSTDDTTISVSGSLSRPSRGGYHIPATLQEPRPPYTPTEDTLPVEYGVPMEHHTPPLEGLDGVEGVDGVPMNPPHPVEHMLGRTDSMPIAHIDSHASLERNSEEGSLIGLDVVGYDRGSSNDYSGPSSSLAKKVSTHRDCIVYCPL</sequence>
<comment type="caution">
    <text evidence="2">The sequence shown here is derived from an EMBL/GenBank/DDBJ whole genome shotgun (WGS) entry which is preliminary data.</text>
</comment>
<proteinExistence type="predicted"/>
<evidence type="ECO:0000256" key="1">
    <source>
        <dbReference type="SAM" id="MobiDB-lite"/>
    </source>
</evidence>
<gene>
    <name evidence="2" type="ORF">KIPB_010169</name>
</gene>
<feature type="compositionally biased region" description="Basic and acidic residues" evidence="1">
    <location>
        <begin position="240"/>
        <end position="255"/>
    </location>
</feature>
<name>A0A9K3D4W8_9EUKA</name>
<dbReference type="AlphaFoldDB" id="A0A9K3D4W8"/>
<feature type="region of interest" description="Disordered" evidence="1">
    <location>
        <begin position="215"/>
        <end position="305"/>
    </location>
</feature>
<feature type="compositionally biased region" description="Low complexity" evidence="1">
    <location>
        <begin position="216"/>
        <end position="239"/>
    </location>
</feature>